<sequence length="1114" mass="124325">MDTPTHESDGGYSTQCSTQYDGDEDFQIAVQQYHETPERDAVPVAPDPFEGSTQVLGKREASPSSPRPYKRIRLSDKLAGGAESASGSHASSFESLTLTPGSATEAIPISSQPYIVAYDDNVTRWIDKRDLPWPIQWEIMRLVTAGKIDWGFPLEKIDKLVEITKETPRSPNASIAPGLEDYFVSNVPLSTTRRLSNELKARAPWSELDKELLAFRLSPFGCLGVEGGVSEEDWYGGKAQFSMKISVADSNLRLTLDQPELGSSSRFTRRFGSDSVIRVRVGKDALGTKHFSKLEELLLRPFVLGSRVYRFFYANKERNVFLMATNEKYVGGSRAMVEQGPRTALRMSVFDFLSWHNPLEGKPGQSLAKWAARNALGLSNSIPGVLVAPGNIRSIPEIYSTDWKGGGKVPSEMEMTDGCGLVNSKALFALLKKDLWDQIPTAFQFRIKGAKGVLLRHPGTEENEMTEPCIWLRPSQIKIEYPNGVDDPAQLTIDVLRASRLQTPVRLSKEALINLAENGVPHEVFKNLLKLSLEETVEGLTNWDGDDGLRRLWAVVAKEGGVLAARMAREAAGTARVRGLRSYDREQNDSDGEEEDQEGITIGGERSAEKRTIERSAAWWGDEVSGCPSSLEETVCAMLDAGFEPESCPVLAAKHHEVAKKAVKSQASKCRIMIPMACSGIVVPDPCGVLKEGEIHVKTSSHNFRMPDGQYSDKLTCDVLVTRNPCKLPTDVQKVKAVFAPELDAYSNVIVFSTQGSRSLASLLAGGDYDGDRVEVIWDPAIVAAFKNADVKYATPPADLDADFEFKNETVAEFLACAADMSEVERTRKLQQVLMEPLREPFLVGAYSSMHDNAIYRMGYDHKETIRLAYMFCTILDGAKTGLNVKPEVYKQDNGTHSGQATWKRHNSGLLEGLGQKKLLPEAGRIIQRPKALGKFVMDVLLNYIRDESDVHLATIQTLFKGFQENATMDMDLVMPWKLAAARAKKIGEPMEAELKIITEHVEQVRREVKQRKEEAAVHFTTMRIETRQDILRQESRKFASVPAEGQCVYFSQEEVLRVRASYAYYHDWQQRWSRFPFDVAMRELGAIKARALGSWKPITSSYYDRFTIRNSIR</sequence>
<evidence type="ECO:0000313" key="1">
    <source>
        <dbReference type="EMBL" id="KAI0053138.1"/>
    </source>
</evidence>
<dbReference type="EMBL" id="MU275841">
    <property type="protein sequence ID" value="KAI0053138.1"/>
    <property type="molecule type" value="Genomic_DNA"/>
</dbReference>
<reference evidence="1" key="2">
    <citation type="journal article" date="2022" name="New Phytol.">
        <title>Evolutionary transition to the ectomycorrhizal habit in the genomes of a hyperdiverse lineage of mushroom-forming fungi.</title>
        <authorList>
            <person name="Looney B."/>
            <person name="Miyauchi S."/>
            <person name="Morin E."/>
            <person name="Drula E."/>
            <person name="Courty P.E."/>
            <person name="Kohler A."/>
            <person name="Kuo A."/>
            <person name="LaButti K."/>
            <person name="Pangilinan J."/>
            <person name="Lipzen A."/>
            <person name="Riley R."/>
            <person name="Andreopoulos W."/>
            <person name="He G."/>
            <person name="Johnson J."/>
            <person name="Nolan M."/>
            <person name="Tritt A."/>
            <person name="Barry K.W."/>
            <person name="Grigoriev I.V."/>
            <person name="Nagy L.G."/>
            <person name="Hibbett D."/>
            <person name="Henrissat B."/>
            <person name="Matheny P.B."/>
            <person name="Labbe J."/>
            <person name="Martin F.M."/>
        </authorList>
    </citation>
    <scope>NUCLEOTIDE SEQUENCE</scope>
    <source>
        <strain evidence="1">FP105234-sp</strain>
    </source>
</reference>
<keyword evidence="2" id="KW-1185">Reference proteome</keyword>
<gene>
    <name evidence="1" type="ORF">FA95DRAFT_934567</name>
</gene>
<accession>A0ACB8SBD7</accession>
<evidence type="ECO:0000313" key="2">
    <source>
        <dbReference type="Proteomes" id="UP000814033"/>
    </source>
</evidence>
<name>A0ACB8SBD7_9AGAM</name>
<dbReference type="Proteomes" id="UP000814033">
    <property type="component" value="Unassembled WGS sequence"/>
</dbReference>
<comment type="caution">
    <text evidence="1">The sequence shown here is derived from an EMBL/GenBank/DDBJ whole genome shotgun (WGS) entry which is preliminary data.</text>
</comment>
<protein>
    <submittedName>
        <fullName evidence="1">Uncharacterized protein</fullName>
    </submittedName>
</protein>
<reference evidence="1" key="1">
    <citation type="submission" date="2021-02" db="EMBL/GenBank/DDBJ databases">
        <authorList>
            <consortium name="DOE Joint Genome Institute"/>
            <person name="Ahrendt S."/>
            <person name="Looney B.P."/>
            <person name="Miyauchi S."/>
            <person name="Morin E."/>
            <person name="Drula E."/>
            <person name="Courty P.E."/>
            <person name="Chicoki N."/>
            <person name="Fauchery L."/>
            <person name="Kohler A."/>
            <person name="Kuo A."/>
            <person name="Labutti K."/>
            <person name="Pangilinan J."/>
            <person name="Lipzen A."/>
            <person name="Riley R."/>
            <person name="Andreopoulos W."/>
            <person name="He G."/>
            <person name="Johnson J."/>
            <person name="Barry K.W."/>
            <person name="Grigoriev I.V."/>
            <person name="Nagy L."/>
            <person name="Hibbett D."/>
            <person name="Henrissat B."/>
            <person name="Matheny P.B."/>
            <person name="Labbe J."/>
            <person name="Martin F."/>
        </authorList>
    </citation>
    <scope>NUCLEOTIDE SEQUENCE</scope>
    <source>
        <strain evidence="1">FP105234-sp</strain>
    </source>
</reference>
<organism evidence="1 2">
    <name type="scientific">Auriscalpium vulgare</name>
    <dbReference type="NCBI Taxonomy" id="40419"/>
    <lineage>
        <taxon>Eukaryota</taxon>
        <taxon>Fungi</taxon>
        <taxon>Dikarya</taxon>
        <taxon>Basidiomycota</taxon>
        <taxon>Agaricomycotina</taxon>
        <taxon>Agaricomycetes</taxon>
        <taxon>Russulales</taxon>
        <taxon>Auriscalpiaceae</taxon>
        <taxon>Auriscalpium</taxon>
    </lineage>
</organism>
<proteinExistence type="predicted"/>